<feature type="transmembrane region" description="Helical" evidence="1">
    <location>
        <begin position="30"/>
        <end position="47"/>
    </location>
</feature>
<keyword evidence="3" id="KW-1185">Reference proteome</keyword>
<feature type="transmembrane region" description="Helical" evidence="1">
    <location>
        <begin position="53"/>
        <end position="74"/>
    </location>
</feature>
<feature type="transmembrane region" description="Helical" evidence="1">
    <location>
        <begin position="6"/>
        <end position="23"/>
    </location>
</feature>
<dbReference type="RefSeq" id="WP_285488507.1">
    <property type="nucleotide sequence ID" value="NZ_BSTI01000012.1"/>
</dbReference>
<evidence type="ECO:0000313" key="3">
    <source>
        <dbReference type="Proteomes" id="UP001165136"/>
    </source>
</evidence>
<dbReference type="EMBL" id="BSTI01000012">
    <property type="protein sequence ID" value="GLY68649.1"/>
    <property type="molecule type" value="Genomic_DNA"/>
</dbReference>
<name>A0A9W6VIN8_9PSEU</name>
<sequence length="96" mass="10763">MGVVLFILLPIVVVSIGLPIIPWRPLVLRLFLVTAQLVATGFLIALVPLRWEVWAVVLGPGSALALLRGLEAALDMRDKHRQRSGNHLSWRREHSR</sequence>
<reference evidence="2" key="1">
    <citation type="submission" date="2023-03" db="EMBL/GenBank/DDBJ databases">
        <title>Amycolatopsis taiwanensis NBRC 103393.</title>
        <authorList>
            <person name="Ichikawa N."/>
            <person name="Sato H."/>
            <person name="Tonouchi N."/>
        </authorList>
    </citation>
    <scope>NUCLEOTIDE SEQUENCE</scope>
    <source>
        <strain evidence="2">NBRC 103393</strain>
    </source>
</reference>
<keyword evidence="1" id="KW-0472">Membrane</keyword>
<dbReference type="Proteomes" id="UP001165136">
    <property type="component" value="Unassembled WGS sequence"/>
</dbReference>
<organism evidence="2 3">
    <name type="scientific">Amycolatopsis taiwanensis</name>
    <dbReference type="NCBI Taxonomy" id="342230"/>
    <lineage>
        <taxon>Bacteria</taxon>
        <taxon>Bacillati</taxon>
        <taxon>Actinomycetota</taxon>
        <taxon>Actinomycetes</taxon>
        <taxon>Pseudonocardiales</taxon>
        <taxon>Pseudonocardiaceae</taxon>
        <taxon>Amycolatopsis</taxon>
    </lineage>
</organism>
<protein>
    <submittedName>
        <fullName evidence="2">Uncharacterized protein</fullName>
    </submittedName>
</protein>
<evidence type="ECO:0000313" key="2">
    <source>
        <dbReference type="EMBL" id="GLY68649.1"/>
    </source>
</evidence>
<accession>A0A9W6VIN8</accession>
<gene>
    <name evidence="2" type="ORF">Atai01_52680</name>
</gene>
<keyword evidence="1" id="KW-0812">Transmembrane</keyword>
<dbReference type="AlphaFoldDB" id="A0A9W6VIN8"/>
<evidence type="ECO:0000256" key="1">
    <source>
        <dbReference type="SAM" id="Phobius"/>
    </source>
</evidence>
<proteinExistence type="predicted"/>
<comment type="caution">
    <text evidence="2">The sequence shown here is derived from an EMBL/GenBank/DDBJ whole genome shotgun (WGS) entry which is preliminary data.</text>
</comment>
<keyword evidence="1" id="KW-1133">Transmembrane helix</keyword>